<comment type="caution">
    <text evidence="4">The sequence shown here is derived from an EMBL/GenBank/DDBJ whole genome shotgun (WGS) entry which is preliminary data.</text>
</comment>
<protein>
    <submittedName>
        <fullName evidence="4">Transmembrane sensor</fullName>
    </submittedName>
</protein>
<dbReference type="Pfam" id="PF16220">
    <property type="entry name" value="DUF4880"/>
    <property type="match status" value="1"/>
</dbReference>
<evidence type="ECO:0000313" key="5">
    <source>
        <dbReference type="Proteomes" id="UP001267638"/>
    </source>
</evidence>
<name>A0ABU1X2U5_SPHXE</name>
<organism evidence="4 5">
    <name type="scientific">Sphingobium xenophagum</name>
    <dbReference type="NCBI Taxonomy" id="121428"/>
    <lineage>
        <taxon>Bacteria</taxon>
        <taxon>Pseudomonadati</taxon>
        <taxon>Pseudomonadota</taxon>
        <taxon>Alphaproteobacteria</taxon>
        <taxon>Sphingomonadales</taxon>
        <taxon>Sphingomonadaceae</taxon>
        <taxon>Sphingobium</taxon>
    </lineage>
</organism>
<dbReference type="PANTHER" id="PTHR30273">
    <property type="entry name" value="PERIPLASMIC SIGNAL SENSOR AND SIGMA FACTOR ACTIVATOR FECR-RELATED"/>
    <property type="match status" value="1"/>
</dbReference>
<dbReference type="EMBL" id="JAVDWV010000011">
    <property type="protein sequence ID" value="MDR7155789.1"/>
    <property type="molecule type" value="Genomic_DNA"/>
</dbReference>
<proteinExistence type="predicted"/>
<feature type="domain" description="FecR protein" evidence="2">
    <location>
        <begin position="125"/>
        <end position="213"/>
    </location>
</feature>
<dbReference type="PANTHER" id="PTHR30273:SF2">
    <property type="entry name" value="PROTEIN FECR"/>
    <property type="match status" value="1"/>
</dbReference>
<dbReference type="Proteomes" id="UP001267638">
    <property type="component" value="Unassembled WGS sequence"/>
</dbReference>
<evidence type="ECO:0000256" key="1">
    <source>
        <dbReference type="SAM" id="Phobius"/>
    </source>
</evidence>
<accession>A0ABU1X2U5</accession>
<dbReference type="PIRSF" id="PIRSF018266">
    <property type="entry name" value="FecR"/>
    <property type="match status" value="1"/>
</dbReference>
<evidence type="ECO:0000313" key="4">
    <source>
        <dbReference type="EMBL" id="MDR7155789.1"/>
    </source>
</evidence>
<dbReference type="RefSeq" id="WP_310225411.1">
    <property type="nucleotide sequence ID" value="NZ_JAVDWV010000011.1"/>
</dbReference>
<dbReference type="Gene3D" id="2.60.120.1440">
    <property type="match status" value="1"/>
</dbReference>
<keyword evidence="5" id="KW-1185">Reference proteome</keyword>
<reference evidence="4 5" key="1">
    <citation type="submission" date="2023-07" db="EMBL/GenBank/DDBJ databases">
        <title>Sorghum-associated microbial communities from plants grown in Nebraska, USA.</title>
        <authorList>
            <person name="Schachtman D."/>
        </authorList>
    </citation>
    <scope>NUCLEOTIDE SEQUENCE [LARGE SCALE GENOMIC DNA]</scope>
    <source>
        <strain evidence="4 5">4256</strain>
    </source>
</reference>
<dbReference type="InterPro" id="IPR006860">
    <property type="entry name" value="FecR"/>
</dbReference>
<sequence length="347" mass="37827">MLDEQERRSALREEAASWFAAMQGPDAQNRDQEFKAWLAADPDHRIAYARIAEVYSMGKSLVSPTKAEADAAPTHRRHVVALAAAVAVILLSFSAIVWIPAGNEGKKNGPEIVADAGQQTAEFASRVGQIRKVQLADGSEITLDTDSIVSMQFTPSSRSLRLEQGKARFEVAHDKRPFIVSVGNAIVTAHGTVFDVGFRSDQTYFVRLLRGSVDVAQADHVVGHTRKPRLLRPGQVIEAGDFGVRDLPASFARAAGESWTSKMRQFDDVRVGDLINEANRYSRLQIRQPIAAIADLRASGTFAIDEPRRLATNLSLLFGLKIAETPDNSITLTPSDTKISQSGAEPP</sequence>
<keyword evidence="1 4" id="KW-0812">Transmembrane</keyword>
<dbReference type="InterPro" id="IPR032623">
    <property type="entry name" value="FecR_N"/>
</dbReference>
<evidence type="ECO:0000259" key="2">
    <source>
        <dbReference type="Pfam" id="PF04773"/>
    </source>
</evidence>
<dbReference type="Pfam" id="PF04773">
    <property type="entry name" value="FecR"/>
    <property type="match status" value="1"/>
</dbReference>
<feature type="transmembrane region" description="Helical" evidence="1">
    <location>
        <begin position="79"/>
        <end position="99"/>
    </location>
</feature>
<feature type="domain" description="FecR N-terminal" evidence="3">
    <location>
        <begin position="13"/>
        <end position="53"/>
    </location>
</feature>
<keyword evidence="1" id="KW-1133">Transmembrane helix</keyword>
<evidence type="ECO:0000259" key="3">
    <source>
        <dbReference type="Pfam" id="PF16220"/>
    </source>
</evidence>
<dbReference type="InterPro" id="IPR012373">
    <property type="entry name" value="Ferrdict_sens_TM"/>
</dbReference>
<keyword evidence="1" id="KW-0472">Membrane</keyword>
<gene>
    <name evidence="4" type="ORF">J2W40_002625</name>
</gene>